<sequence>MGSKVPVFDDDIFNGMGLISMDELMTDEQEGFHEEEESFHFGYQERLTIDDSLMQTKTGELVDVSDVMYQSTFQMDTTFITNESVQGLNLPFPITFSDDNVWEPVRNPLLRDILEEEGVLQMISPEEILKKDFSEDLTLPHATPMSLPVSEYGCTVSTTEIQGAHALSTIVSIPPTKKKPGRKPKTMMQVTSSNADKNDVDPILDTKKLLTLRPPMTIATRKMVPDELKDEEYHEKRSKNRLAARKSRQNKRKLDEGRLNLLNSLLEEIEQLKLEIARIKVIEQKYIDLQTQYGLLAKASKPFTSMNIPEGGH</sequence>
<evidence type="ECO:0000313" key="4">
    <source>
        <dbReference type="Proteomes" id="UP001642540"/>
    </source>
</evidence>
<feature type="compositionally biased region" description="Basic residues" evidence="1">
    <location>
        <begin position="236"/>
        <end position="251"/>
    </location>
</feature>
<dbReference type="Pfam" id="PF07716">
    <property type="entry name" value="bZIP_2"/>
    <property type="match status" value="1"/>
</dbReference>
<feature type="region of interest" description="Disordered" evidence="1">
    <location>
        <begin position="229"/>
        <end position="252"/>
    </location>
</feature>
<dbReference type="EMBL" id="CAXLJM020000018">
    <property type="protein sequence ID" value="CAL8084274.1"/>
    <property type="molecule type" value="Genomic_DNA"/>
</dbReference>
<name>A0ABP1Q0E0_9HEXA</name>
<dbReference type="PROSITE" id="PS50217">
    <property type="entry name" value="BZIP"/>
    <property type="match status" value="1"/>
</dbReference>
<feature type="compositionally biased region" description="Basic residues" evidence="1">
    <location>
        <begin position="176"/>
        <end position="185"/>
    </location>
</feature>
<feature type="domain" description="BZIP" evidence="2">
    <location>
        <begin position="230"/>
        <end position="280"/>
    </location>
</feature>
<evidence type="ECO:0000256" key="1">
    <source>
        <dbReference type="SAM" id="MobiDB-lite"/>
    </source>
</evidence>
<accession>A0ABP1Q0E0</accession>
<dbReference type="Proteomes" id="UP001642540">
    <property type="component" value="Unassembled WGS sequence"/>
</dbReference>
<organism evidence="3 4">
    <name type="scientific">Orchesella dallaii</name>
    <dbReference type="NCBI Taxonomy" id="48710"/>
    <lineage>
        <taxon>Eukaryota</taxon>
        <taxon>Metazoa</taxon>
        <taxon>Ecdysozoa</taxon>
        <taxon>Arthropoda</taxon>
        <taxon>Hexapoda</taxon>
        <taxon>Collembola</taxon>
        <taxon>Entomobryomorpha</taxon>
        <taxon>Entomobryoidea</taxon>
        <taxon>Orchesellidae</taxon>
        <taxon>Orchesellinae</taxon>
        <taxon>Orchesella</taxon>
    </lineage>
</organism>
<gene>
    <name evidence="3" type="ORF">ODALV1_LOCUS5743</name>
</gene>
<keyword evidence="4" id="KW-1185">Reference proteome</keyword>
<dbReference type="InterPro" id="IPR004827">
    <property type="entry name" value="bZIP"/>
</dbReference>
<proteinExistence type="predicted"/>
<dbReference type="SUPFAM" id="SSF57959">
    <property type="entry name" value="Leucine zipper domain"/>
    <property type="match status" value="1"/>
</dbReference>
<dbReference type="InterPro" id="IPR046347">
    <property type="entry name" value="bZIP_sf"/>
</dbReference>
<dbReference type="Gene3D" id="1.20.5.170">
    <property type="match status" value="1"/>
</dbReference>
<evidence type="ECO:0000313" key="3">
    <source>
        <dbReference type="EMBL" id="CAL8084274.1"/>
    </source>
</evidence>
<comment type="caution">
    <text evidence="3">The sequence shown here is derived from an EMBL/GenBank/DDBJ whole genome shotgun (WGS) entry which is preliminary data.</text>
</comment>
<protein>
    <recommendedName>
        <fullName evidence="2">BZIP domain-containing protein</fullName>
    </recommendedName>
</protein>
<reference evidence="3 4" key="1">
    <citation type="submission" date="2024-08" db="EMBL/GenBank/DDBJ databases">
        <authorList>
            <person name="Cucini C."/>
            <person name="Frati F."/>
        </authorList>
    </citation>
    <scope>NUCLEOTIDE SEQUENCE [LARGE SCALE GENOMIC DNA]</scope>
</reference>
<evidence type="ECO:0000259" key="2">
    <source>
        <dbReference type="PROSITE" id="PS50217"/>
    </source>
</evidence>
<feature type="region of interest" description="Disordered" evidence="1">
    <location>
        <begin position="173"/>
        <end position="198"/>
    </location>
</feature>